<organism evidence="8">
    <name type="scientific">marine sediment metagenome</name>
    <dbReference type="NCBI Taxonomy" id="412755"/>
    <lineage>
        <taxon>unclassified sequences</taxon>
        <taxon>metagenomes</taxon>
        <taxon>ecological metagenomes</taxon>
    </lineage>
</organism>
<dbReference type="AlphaFoldDB" id="A0A0F9CXU6"/>
<proteinExistence type="inferred from homology"/>
<dbReference type="NCBIfam" id="NF007773">
    <property type="entry name" value="PRK10459.1"/>
    <property type="match status" value="1"/>
</dbReference>
<dbReference type="InterPro" id="IPR050833">
    <property type="entry name" value="Poly_Biosynth_Transport"/>
</dbReference>
<evidence type="ECO:0000256" key="3">
    <source>
        <dbReference type="ARBA" id="ARBA00022475"/>
    </source>
</evidence>
<evidence type="ECO:0000256" key="2">
    <source>
        <dbReference type="ARBA" id="ARBA00007430"/>
    </source>
</evidence>
<dbReference type="CDD" id="cd13127">
    <property type="entry name" value="MATE_tuaB_like"/>
    <property type="match status" value="1"/>
</dbReference>
<evidence type="ECO:0000256" key="6">
    <source>
        <dbReference type="ARBA" id="ARBA00023136"/>
    </source>
</evidence>
<feature type="transmembrane region" description="Helical" evidence="7">
    <location>
        <begin position="47"/>
        <end position="71"/>
    </location>
</feature>
<evidence type="ECO:0000256" key="4">
    <source>
        <dbReference type="ARBA" id="ARBA00022692"/>
    </source>
</evidence>
<feature type="transmembrane region" description="Helical" evidence="7">
    <location>
        <begin position="20"/>
        <end position="40"/>
    </location>
</feature>
<accession>A0A0F9CXU6</accession>
<evidence type="ECO:0008006" key="9">
    <source>
        <dbReference type="Google" id="ProtNLM"/>
    </source>
</evidence>
<evidence type="ECO:0000313" key="8">
    <source>
        <dbReference type="EMBL" id="KKL46291.1"/>
    </source>
</evidence>
<dbReference type="EMBL" id="LAZR01034087">
    <property type="protein sequence ID" value="KKL46291.1"/>
    <property type="molecule type" value="Genomic_DNA"/>
</dbReference>
<name>A0A0F9CXU6_9ZZZZ</name>
<evidence type="ECO:0000256" key="1">
    <source>
        <dbReference type="ARBA" id="ARBA00004651"/>
    </source>
</evidence>
<feature type="transmembrane region" description="Helical" evidence="7">
    <location>
        <begin position="83"/>
        <end position="105"/>
    </location>
</feature>
<comment type="subcellular location">
    <subcellularLocation>
        <location evidence="1">Cell membrane</location>
        <topology evidence="1">Multi-pass membrane protein</topology>
    </subcellularLocation>
</comment>
<feature type="transmembrane region" description="Helical" evidence="7">
    <location>
        <begin position="384"/>
        <end position="406"/>
    </location>
</feature>
<keyword evidence="3" id="KW-1003">Cell membrane</keyword>
<dbReference type="PANTHER" id="PTHR30250">
    <property type="entry name" value="PST FAMILY PREDICTED COLANIC ACID TRANSPORTER"/>
    <property type="match status" value="1"/>
</dbReference>
<keyword evidence="5 7" id="KW-1133">Transmembrane helix</keyword>
<comment type="caution">
    <text evidence="8">The sequence shown here is derived from an EMBL/GenBank/DDBJ whole genome shotgun (WGS) entry which is preliminary data.</text>
</comment>
<dbReference type="Pfam" id="PF13440">
    <property type="entry name" value="Polysacc_synt_3"/>
    <property type="match status" value="1"/>
</dbReference>
<sequence>MPKKDDFKGQVVKSGKWVGLQSAFTFFFSFLQIWILTYFITPEEYGLVAMALAFTGFSSVFATLTMSAAIIQKRNTSSEQLSTLYWLNLLLGLLIYIVLFTAAPSISSFYSEPRVSIILRILALSLIISALVNQFGILLQKELKFDVLAKISISRQFIASVVAVILAVLGFGVWALVINKLCENVIGSILMFTQAYKNKWLPRFIFHLKSIKGHLGFGLFQLLDGTLAQARSRGVFMIIGSLLGKAPLGIYNVGYNLVLIPVQKITTIFNKVSFPMYSSIQDEEQRLVKAFLKVLRIQVFIMAPLYMGIVATADNFVPLFLGKEWIESVRIIQALAFMPLFIVVIQNCKQLVNARGYPKINFLWQFILLGTLFPVFLIAKFSNIYILAISLSVLFFMFVFAYFIFFLSRVIVINKKSLSIAILIPFAVSLAMAFCVYMYNFIDMNILQRLVLQIFSGIFLYSILSFIFQRKHIGELIEILPLKIQNNLNKDTIHKKAYAKDLSG</sequence>
<keyword evidence="6 7" id="KW-0472">Membrane</keyword>
<feature type="transmembrane region" description="Helical" evidence="7">
    <location>
        <begin position="117"/>
        <end position="137"/>
    </location>
</feature>
<feature type="transmembrane region" description="Helical" evidence="7">
    <location>
        <begin position="157"/>
        <end position="178"/>
    </location>
</feature>
<feature type="transmembrane region" description="Helical" evidence="7">
    <location>
        <begin position="360"/>
        <end position="378"/>
    </location>
</feature>
<protein>
    <recommendedName>
        <fullName evidence="9">Polysaccharide biosynthesis protein C-terminal domain-containing protein</fullName>
    </recommendedName>
</protein>
<feature type="transmembrane region" description="Helical" evidence="7">
    <location>
        <begin position="294"/>
        <end position="311"/>
    </location>
</feature>
<keyword evidence="4 7" id="KW-0812">Transmembrane</keyword>
<comment type="similarity">
    <text evidence="2">Belongs to the polysaccharide synthase family.</text>
</comment>
<evidence type="ECO:0000256" key="5">
    <source>
        <dbReference type="ARBA" id="ARBA00022989"/>
    </source>
</evidence>
<feature type="transmembrane region" description="Helical" evidence="7">
    <location>
        <begin position="446"/>
        <end position="468"/>
    </location>
</feature>
<evidence type="ECO:0000256" key="7">
    <source>
        <dbReference type="SAM" id="Phobius"/>
    </source>
</evidence>
<feature type="transmembrane region" description="Helical" evidence="7">
    <location>
        <begin position="331"/>
        <end position="348"/>
    </location>
</feature>
<reference evidence="8" key="1">
    <citation type="journal article" date="2015" name="Nature">
        <title>Complex archaea that bridge the gap between prokaryotes and eukaryotes.</title>
        <authorList>
            <person name="Spang A."/>
            <person name="Saw J.H."/>
            <person name="Jorgensen S.L."/>
            <person name="Zaremba-Niedzwiedzka K."/>
            <person name="Martijn J."/>
            <person name="Lind A.E."/>
            <person name="van Eijk R."/>
            <person name="Schleper C."/>
            <person name="Guy L."/>
            <person name="Ettema T.J."/>
        </authorList>
    </citation>
    <scope>NUCLEOTIDE SEQUENCE</scope>
</reference>
<gene>
    <name evidence="8" type="ORF">LCGC14_2347030</name>
</gene>
<dbReference type="PANTHER" id="PTHR30250:SF10">
    <property type="entry name" value="LIPOPOLYSACCHARIDE BIOSYNTHESIS PROTEIN WZXC"/>
    <property type="match status" value="1"/>
</dbReference>
<feature type="transmembrane region" description="Helical" evidence="7">
    <location>
        <begin position="418"/>
        <end position="440"/>
    </location>
</feature>
<dbReference type="GO" id="GO:0005886">
    <property type="term" value="C:plasma membrane"/>
    <property type="evidence" value="ECO:0007669"/>
    <property type="project" value="UniProtKB-SubCell"/>
</dbReference>